<dbReference type="Gene3D" id="3.40.50.10420">
    <property type="entry name" value="NagB/RpiA/CoA transferase-like"/>
    <property type="match status" value="1"/>
</dbReference>
<dbReference type="Pfam" id="PF02589">
    <property type="entry name" value="LUD_dom"/>
    <property type="match status" value="1"/>
</dbReference>
<protein>
    <submittedName>
        <fullName evidence="2">L-lactate dehydrogenase complex protein LldG</fullName>
    </submittedName>
</protein>
<proteinExistence type="predicted"/>
<name>A0A1M6B7G7_9FIRM</name>
<dbReference type="InterPro" id="IPR003741">
    <property type="entry name" value="LUD_dom"/>
</dbReference>
<reference evidence="3" key="1">
    <citation type="submission" date="2016-11" db="EMBL/GenBank/DDBJ databases">
        <authorList>
            <person name="Varghese N."/>
            <person name="Submissions S."/>
        </authorList>
    </citation>
    <scope>NUCLEOTIDE SEQUENCE [LARGE SCALE GENOMIC DNA]</scope>
    <source>
        <strain evidence="3">DSM 16057</strain>
    </source>
</reference>
<dbReference type="OrthoDB" id="9794157at2"/>
<gene>
    <name evidence="2" type="ORF">SAMN02745219_00335</name>
</gene>
<dbReference type="Proteomes" id="UP000184529">
    <property type="component" value="Unassembled WGS sequence"/>
</dbReference>
<dbReference type="InterPro" id="IPR024185">
    <property type="entry name" value="FTHF_cligase-like_sf"/>
</dbReference>
<dbReference type="EMBL" id="FQZM01000004">
    <property type="protein sequence ID" value="SHI44666.1"/>
    <property type="molecule type" value="Genomic_DNA"/>
</dbReference>
<dbReference type="PANTHER" id="PTHR43682:SF1">
    <property type="entry name" value="LACTATE UTILIZATION PROTEIN C"/>
    <property type="match status" value="1"/>
</dbReference>
<dbReference type="InterPro" id="IPR037171">
    <property type="entry name" value="NagB/RpiA_transferase-like"/>
</dbReference>
<evidence type="ECO:0000313" key="2">
    <source>
        <dbReference type="EMBL" id="SHI44666.1"/>
    </source>
</evidence>
<dbReference type="RefSeq" id="WP_072867030.1">
    <property type="nucleotide sequence ID" value="NZ_FQZM01000004.1"/>
</dbReference>
<dbReference type="SUPFAM" id="SSF100950">
    <property type="entry name" value="NagB/RpiA/CoA transferase-like"/>
    <property type="match status" value="1"/>
</dbReference>
<accession>A0A1M6B7G7</accession>
<evidence type="ECO:0000259" key="1">
    <source>
        <dbReference type="Pfam" id="PF02589"/>
    </source>
</evidence>
<dbReference type="PANTHER" id="PTHR43682">
    <property type="entry name" value="LACTATE UTILIZATION PROTEIN C"/>
    <property type="match status" value="1"/>
</dbReference>
<sequence>MALNRAVLPDANRNLEQLYEEFVTRARALGTEVYRVPNLAKASELVGKLVQEMGVRKVALAESPLVTALDLAAAVAGAGAEVTGGNPRERAGAADLGISSFEMAIAETGTLVQDATEINRRLVSMLPPAHLALVSTNRLVGTLQEAINNLAARGQIPGYLAFVSGPSRTADIERVLTIGVHGPGKVVVIFIDEGGSAGE</sequence>
<feature type="domain" description="LUD" evidence="1">
    <location>
        <begin position="20"/>
        <end position="191"/>
    </location>
</feature>
<organism evidence="2 3">
    <name type="scientific">Desulfofundulus thermosubterraneus DSM 16057</name>
    <dbReference type="NCBI Taxonomy" id="1121432"/>
    <lineage>
        <taxon>Bacteria</taxon>
        <taxon>Bacillati</taxon>
        <taxon>Bacillota</taxon>
        <taxon>Clostridia</taxon>
        <taxon>Eubacteriales</taxon>
        <taxon>Peptococcaceae</taxon>
        <taxon>Desulfofundulus</taxon>
    </lineage>
</organism>
<dbReference type="STRING" id="1121432.SAMN02745219_00335"/>
<dbReference type="AlphaFoldDB" id="A0A1M6B7G7"/>
<keyword evidence="3" id="KW-1185">Reference proteome</keyword>
<evidence type="ECO:0000313" key="3">
    <source>
        <dbReference type="Proteomes" id="UP000184529"/>
    </source>
</evidence>